<keyword evidence="2" id="KW-0963">Cytoplasm</keyword>
<dbReference type="GO" id="GO:0007020">
    <property type="term" value="P:microtubule nucleation"/>
    <property type="evidence" value="ECO:0007669"/>
    <property type="project" value="InterPro"/>
</dbReference>
<evidence type="ECO:0000256" key="4">
    <source>
        <dbReference type="ARBA" id="ARBA00023212"/>
    </source>
</evidence>
<dbReference type="GO" id="GO:0005874">
    <property type="term" value="C:microtubule"/>
    <property type="evidence" value="ECO:0007669"/>
    <property type="project" value="UniProtKB-KW"/>
</dbReference>
<dbReference type="GO" id="GO:0043015">
    <property type="term" value="F:gamma-tubulin binding"/>
    <property type="evidence" value="ECO:0007669"/>
    <property type="project" value="InterPro"/>
</dbReference>
<evidence type="ECO:0000259" key="5">
    <source>
        <dbReference type="Pfam" id="PF17681"/>
    </source>
</evidence>
<dbReference type="OrthoDB" id="5860513at2759"/>
<dbReference type="Pfam" id="PF17681">
    <property type="entry name" value="GCP_N_terminal"/>
    <property type="match status" value="1"/>
</dbReference>
<dbReference type="GO" id="GO:0031122">
    <property type="term" value="P:cytoplasmic microtubule organization"/>
    <property type="evidence" value="ECO:0007669"/>
    <property type="project" value="TreeGrafter"/>
</dbReference>
<dbReference type="InterPro" id="IPR042241">
    <property type="entry name" value="GCP_C_sf"/>
</dbReference>
<dbReference type="EMBL" id="JAPCXC010000004">
    <property type="protein sequence ID" value="KAJ1613125.1"/>
    <property type="molecule type" value="Genomic_DNA"/>
</dbReference>
<keyword evidence="4" id="KW-0206">Cytoskeleton</keyword>
<dbReference type="GO" id="GO:0051011">
    <property type="term" value="F:microtubule minus-end binding"/>
    <property type="evidence" value="ECO:0007669"/>
    <property type="project" value="TreeGrafter"/>
</dbReference>
<dbReference type="GO" id="GO:0051225">
    <property type="term" value="P:spindle assembly"/>
    <property type="evidence" value="ECO:0007669"/>
    <property type="project" value="TreeGrafter"/>
</dbReference>
<organism evidence="6">
    <name type="scientific">Cryptosporidium canis</name>
    <dbReference type="NCBI Taxonomy" id="195482"/>
    <lineage>
        <taxon>Eukaryota</taxon>
        <taxon>Sar</taxon>
        <taxon>Alveolata</taxon>
        <taxon>Apicomplexa</taxon>
        <taxon>Conoidasida</taxon>
        <taxon>Coccidia</taxon>
        <taxon>Eucoccidiorida</taxon>
        <taxon>Eimeriorina</taxon>
        <taxon>Cryptosporidiidae</taxon>
        <taxon>Cryptosporidium</taxon>
    </lineage>
</organism>
<dbReference type="PANTHER" id="PTHR19302">
    <property type="entry name" value="GAMMA TUBULIN COMPLEX PROTEIN"/>
    <property type="match status" value="1"/>
</dbReference>
<evidence type="ECO:0000256" key="3">
    <source>
        <dbReference type="ARBA" id="ARBA00022701"/>
    </source>
</evidence>
<dbReference type="GO" id="GO:0000922">
    <property type="term" value="C:spindle pole"/>
    <property type="evidence" value="ECO:0007669"/>
    <property type="project" value="InterPro"/>
</dbReference>
<gene>
    <name evidence="6" type="ORF">OJ253_420</name>
</gene>
<dbReference type="InterPro" id="IPR007259">
    <property type="entry name" value="GCP"/>
</dbReference>
<name>A0A9D5DLC6_9CRYT</name>
<evidence type="ECO:0000256" key="1">
    <source>
        <dbReference type="ARBA" id="ARBA00004245"/>
    </source>
</evidence>
<dbReference type="GO" id="GO:0051321">
    <property type="term" value="P:meiotic cell cycle"/>
    <property type="evidence" value="ECO:0007669"/>
    <property type="project" value="TreeGrafter"/>
</dbReference>
<keyword evidence="3" id="KW-0493">Microtubule</keyword>
<dbReference type="InterPro" id="IPR041470">
    <property type="entry name" value="GCP_N"/>
</dbReference>
<reference evidence="6" key="1">
    <citation type="submission" date="2022-10" db="EMBL/GenBank/DDBJ databases">
        <title>Adaptive evolution leads to modifications in subtelomeric GC content in a zoonotic Cryptosporidium species.</title>
        <authorList>
            <person name="Li J."/>
            <person name="Feng Y."/>
            <person name="Xiao L."/>
        </authorList>
    </citation>
    <scope>NUCLEOTIDE SEQUENCE</scope>
    <source>
        <strain evidence="6">33844</strain>
    </source>
</reference>
<dbReference type="Proteomes" id="UP001067231">
    <property type="component" value="Unassembled WGS sequence"/>
</dbReference>
<evidence type="ECO:0000313" key="6">
    <source>
        <dbReference type="EMBL" id="KAJ1613125.1"/>
    </source>
</evidence>
<protein>
    <submittedName>
        <fullName evidence="6">Gamma tubulin complex protein 3</fullName>
    </submittedName>
</protein>
<comment type="caution">
    <text evidence="6">The sequence shown here is derived from an EMBL/GenBank/DDBJ whole genome shotgun (WGS) entry which is preliminary data.</text>
</comment>
<dbReference type="AlphaFoldDB" id="A0A9D5DLC6"/>
<dbReference type="PANTHER" id="PTHR19302:SF14">
    <property type="entry name" value="GAMMA-TUBULIN COMPLEX COMPONENT 3"/>
    <property type="match status" value="1"/>
</dbReference>
<dbReference type="GO" id="GO:0000930">
    <property type="term" value="C:gamma-tubulin complex"/>
    <property type="evidence" value="ECO:0007669"/>
    <property type="project" value="TreeGrafter"/>
</dbReference>
<comment type="subcellular location">
    <subcellularLocation>
        <location evidence="1">Cytoplasm</location>
        <location evidence="1">Cytoskeleton</location>
    </subcellularLocation>
</comment>
<proteinExistence type="predicted"/>
<sequence length="673" mass="76515">MASERPIIIPELLKELVYREIESSRIPKERASERSKLAQKCYLASLKLIKSHIVSGVKETSLENPLEDLHELLLSRGRSAQVHKLNRLYDRLSNLSLSIPELNNHPQRILATGPAFQSRSQRNTFQDQFLRLLVPLFDTGSRDNDNQENFSNNVKVSSDLQNSISPVLSRFRDQSLQLASTSSCSITEGGGGGGGRLEVYSEESGQVASSDDYSVPLFVLEKCLLSPTQELALVHDILYALQGFDAQFVKYDVSTDSYILSPSVYSLETTRELVTEICHFGTIYKRMTKVLSYYRRELERPHLMERSMLTKTLVEFIQDLLSEYSQFIVSQQNEVQESMIALSKLDPGVNPNLELLSSGKPMLTLRKLLHRMDDQYHKREKVFAVLEGLLGQTSSSILSCLNMQRRNGNQHHEKIFEILFHKCVSVWIHDVNLILRYGTSLRFLDGIDTKNMRTKTRIDFENRLGEFFIKGSLEEGIKVDESRIPNFLLLETAYQIAHLCKTRIMIRALLAQDEDARLSEELEVFELSSETISDLNRIPLHSILNGLQDKLDTKLRDMVLDRGSLVSTLRGLRDSLVCFNGDFSDLLLRNLESELDKPSESVSLQNLEEVFESTIRSCPWFDTIKARKLRLGCVHAGFPSPRENLSLPGAHSGPPSEVQKDLQDCLEAQARYP</sequence>
<accession>A0A9D5DLC6</accession>
<evidence type="ECO:0000256" key="2">
    <source>
        <dbReference type="ARBA" id="ARBA00022490"/>
    </source>
</evidence>
<feature type="domain" description="Gamma tubulin complex component protein N-terminal" evidence="5">
    <location>
        <begin position="234"/>
        <end position="560"/>
    </location>
</feature>
<dbReference type="GO" id="GO:0000278">
    <property type="term" value="P:mitotic cell cycle"/>
    <property type="evidence" value="ECO:0007669"/>
    <property type="project" value="TreeGrafter"/>
</dbReference>
<dbReference type="Gene3D" id="1.20.120.1900">
    <property type="entry name" value="Gamma-tubulin complex, C-terminal domain"/>
    <property type="match status" value="1"/>
</dbReference>